<gene>
    <name evidence="4" type="ORF">NX784_17390</name>
</gene>
<dbReference type="EMBL" id="JANUGW010000013">
    <property type="protein sequence ID" value="MCS0583367.1"/>
    <property type="molecule type" value="Genomic_DNA"/>
</dbReference>
<evidence type="ECO:0000259" key="2">
    <source>
        <dbReference type="Pfam" id="PF20148"/>
    </source>
</evidence>
<reference evidence="4 5" key="1">
    <citation type="submission" date="2022-08" db="EMBL/GenBank/DDBJ databases">
        <title>Reclassification of Massilia species as members of the genera Telluria, Duganella, Pseudoduganella, Mokoshia gen. nov. and Zemynaea gen. nov. using orthogonal and non-orthogonal genome-based approaches.</title>
        <authorList>
            <person name="Bowman J.P."/>
        </authorList>
    </citation>
    <scope>NUCLEOTIDE SEQUENCE [LARGE SCALE GENOMIC DNA]</scope>
    <source>
        <strain evidence="4 5">JCM 31316</strain>
    </source>
</reference>
<evidence type="ECO:0000259" key="3">
    <source>
        <dbReference type="Pfam" id="PF25023"/>
    </source>
</evidence>
<dbReference type="Gene3D" id="2.180.10.10">
    <property type="entry name" value="RHS repeat-associated core"/>
    <property type="match status" value="3"/>
</dbReference>
<dbReference type="InterPro" id="IPR056823">
    <property type="entry name" value="TEN-like_YD-shell"/>
</dbReference>
<dbReference type="Pfam" id="PF20148">
    <property type="entry name" value="DUF6531"/>
    <property type="match status" value="1"/>
</dbReference>
<evidence type="ECO:0000313" key="5">
    <source>
        <dbReference type="Proteomes" id="UP001204151"/>
    </source>
</evidence>
<dbReference type="PANTHER" id="PTHR32305:SF15">
    <property type="entry name" value="PROTEIN RHSA-RELATED"/>
    <property type="match status" value="1"/>
</dbReference>
<keyword evidence="5" id="KW-1185">Reference proteome</keyword>
<dbReference type="InterPro" id="IPR050708">
    <property type="entry name" value="T6SS_VgrG/RHS"/>
</dbReference>
<evidence type="ECO:0000256" key="1">
    <source>
        <dbReference type="ARBA" id="ARBA00022737"/>
    </source>
</evidence>
<dbReference type="Pfam" id="PF25023">
    <property type="entry name" value="TEN_YD-shell"/>
    <property type="match status" value="2"/>
</dbReference>
<name>A0ABT1ZTY3_9BURK</name>
<organism evidence="4 5">
    <name type="scientific">Massilia pinisoli</name>
    <dbReference type="NCBI Taxonomy" id="1772194"/>
    <lineage>
        <taxon>Bacteria</taxon>
        <taxon>Pseudomonadati</taxon>
        <taxon>Pseudomonadota</taxon>
        <taxon>Betaproteobacteria</taxon>
        <taxon>Burkholderiales</taxon>
        <taxon>Oxalobacteraceae</taxon>
        <taxon>Telluria group</taxon>
        <taxon>Massilia</taxon>
    </lineage>
</organism>
<sequence>MLIVFMLTLTGRVSAGETAFPVGTKGWWYYINAYASGYAASPEEACTLNAKNHMGTHLVDMSAPVGPELRIHCKYPHFYAIGGIDWFSSTHLDCEFGYRPTPDGICAKATEPPPPLSCQQGQPGYGIGNPVIVASGAKVQSETDSVGAASSTLKVERTYRVFRSVINGTSGGQGWSFWFDRAFVVTQRSDDGRPTLIEAADSDGTYLKFVWNPAIQKYVSSYDKSATLEALTSSFDDWLLTYRGRVDRYQKRVAGESTGFVLVSSRRLDGSVQNYIYKPGSFLVQQITDERGRILVVTWGANHQVASISGPEGSVRYQYDFPWGSYPSFGQFLRLTSVQYVDAVGASIGTKQYHYEDPNNIFLLTGIADENGNRFASYAYDSAGRVISSEHGGGAYRYSFAYPDNNNRIVTDPLGAQRTLGLRYINDVGLVTGESQPGGSGCSPGSSAISHDVSGSISSRTDFNGYKICYQHDSRALETSRVSGLLSSDACPASGTSALTGNSARRTSTRWHPDFPLQTAVAEVGRITTYLYNGQPDAAGKIAECAHGAVLPNGKPLPLLCAMTMQATTDANGANGFSAKSIGTPRAWTYTYNANGQLLTSTGPQDASGRRAVETRTYYQDTTATHYAGDLASVTNAAGEATQYLAYSPAGLATSIRQPNGQLVTLGYGQGGRLLNIAIEDGHGSVERSEFKYDAVGNLTGATAPDGSSLTYAYDAAHRLTDVADNAGNRKHLDLDGMGNVVQEQHYGPGSELAWKQTRSFDVLNRLQFEQRGLQQAGTSFEYDRNGNLTKLIDQLGRNTTKQYDSHNRVLREQLPSPSTNASRPSIDYTYDRQDQLLAVQDPKGFVTRYTFDGFGERTVLSSPDTGVSAFVFDGAGNLTSSTDARSVVTRYAYDAAGRVTHAGTSSFEFGAPGTAGAGLLIVMHDDSGQTAFGYDGFGRLISKTQSVTGINARTFKVGYAYGASGAGTGHVSSVTYPSGNRIDIDYDSSGRPHSLRLLAPGAAQPVFLLSEISYRPFGAVSGWTWGIGTNQSNTYTRAFDLEGHLVSYPLGYPGKNGVIRTLHYDAAGRIMGTTHTGTARASALDQTYHYDDLDRLTGFDAAGTRQRYAYDLNGNRSQVTFGSASYAYTLNPTSNRLDATEGPAPRKVNTYDKAGNLTGDGTISYTYGANGRMETASAAGMTTRYRYNGRGERVVKTSSAGSTYYVYDEQGHLLGEYDATGKPVQETVYLDDLPVAVIKPGVSGPAVYDVYADHLHVPRVLTRASDQQMVWRWDHADPFGLLPPDENPSGLGTFIYNLRFPGQVFDKETNNHYNYFRDYDPQTGRYVQSDPIGLAAGINTYIYVGGDPLSVIDPYGLWGVADLPSIPQPALDFATGVADAASLGLGPLARQALDINGSVNRCSKAYAAGEWASVALGAGRMAYAGIAKVGAAAAADGAAAIAFRNGLKRIMRGPLAGSNYRIKNYEDLLAKYGSDEAIQAAAGRTNSAVNAVGADLGIGGAVDAATCGCH</sequence>
<dbReference type="NCBIfam" id="TIGR03696">
    <property type="entry name" value="Rhs_assc_core"/>
    <property type="match status" value="1"/>
</dbReference>
<protein>
    <submittedName>
        <fullName evidence="4">DUF6531 domain-containing protein</fullName>
    </submittedName>
</protein>
<dbReference type="InterPro" id="IPR022385">
    <property type="entry name" value="Rhs_assc_core"/>
</dbReference>
<feature type="domain" description="Teneurin-like YD-shell" evidence="3">
    <location>
        <begin position="1031"/>
        <end position="1331"/>
    </location>
</feature>
<dbReference type="InterPro" id="IPR006530">
    <property type="entry name" value="YD"/>
</dbReference>
<keyword evidence="1" id="KW-0677">Repeat</keyword>
<evidence type="ECO:0000313" key="4">
    <source>
        <dbReference type="EMBL" id="MCS0583367.1"/>
    </source>
</evidence>
<proteinExistence type="predicted"/>
<feature type="domain" description="DUF6531" evidence="2">
    <location>
        <begin position="128"/>
        <end position="208"/>
    </location>
</feature>
<dbReference type="Pfam" id="PF05593">
    <property type="entry name" value="RHS_repeat"/>
    <property type="match status" value="1"/>
</dbReference>
<comment type="caution">
    <text evidence="4">The sequence shown here is derived from an EMBL/GenBank/DDBJ whole genome shotgun (WGS) entry which is preliminary data.</text>
</comment>
<dbReference type="NCBIfam" id="TIGR01643">
    <property type="entry name" value="YD_repeat_2x"/>
    <property type="match status" value="5"/>
</dbReference>
<dbReference type="PANTHER" id="PTHR32305">
    <property type="match status" value="1"/>
</dbReference>
<dbReference type="InterPro" id="IPR045351">
    <property type="entry name" value="DUF6531"/>
</dbReference>
<dbReference type="RefSeq" id="WP_258817959.1">
    <property type="nucleotide sequence ID" value="NZ_JANUGW010000013.1"/>
</dbReference>
<dbReference type="Proteomes" id="UP001204151">
    <property type="component" value="Unassembled WGS sequence"/>
</dbReference>
<feature type="domain" description="Teneurin-like YD-shell" evidence="3">
    <location>
        <begin position="777"/>
        <end position="956"/>
    </location>
</feature>
<dbReference type="InterPro" id="IPR031325">
    <property type="entry name" value="RHS_repeat"/>
</dbReference>
<accession>A0ABT1ZTY3</accession>